<proteinExistence type="predicted"/>
<gene>
    <name evidence="2" type="ORF">FYJ78_01215</name>
</gene>
<organism evidence="2 3">
    <name type="scientific">Selenomonas montiformis</name>
    <dbReference type="NCBI Taxonomy" id="2652285"/>
    <lineage>
        <taxon>Bacteria</taxon>
        <taxon>Bacillati</taxon>
        <taxon>Bacillota</taxon>
        <taxon>Negativicutes</taxon>
        <taxon>Selenomonadales</taxon>
        <taxon>Selenomonadaceae</taxon>
        <taxon>Selenomonas</taxon>
    </lineage>
</organism>
<evidence type="ECO:0000313" key="3">
    <source>
        <dbReference type="Proteomes" id="UP000430222"/>
    </source>
</evidence>
<dbReference type="EMBL" id="VUNL01000001">
    <property type="protein sequence ID" value="MSV23829.1"/>
    <property type="molecule type" value="Genomic_DNA"/>
</dbReference>
<feature type="transmembrane region" description="Helical" evidence="1">
    <location>
        <begin position="97"/>
        <end position="118"/>
    </location>
</feature>
<keyword evidence="3" id="KW-1185">Reference proteome</keyword>
<evidence type="ECO:0008006" key="4">
    <source>
        <dbReference type="Google" id="ProtNLM"/>
    </source>
</evidence>
<feature type="transmembrane region" description="Helical" evidence="1">
    <location>
        <begin position="35"/>
        <end position="53"/>
    </location>
</feature>
<feature type="transmembrane region" description="Helical" evidence="1">
    <location>
        <begin position="73"/>
        <end position="91"/>
    </location>
</feature>
<dbReference type="AlphaFoldDB" id="A0A6I2UU79"/>
<evidence type="ECO:0000256" key="1">
    <source>
        <dbReference type="SAM" id="Phobius"/>
    </source>
</evidence>
<accession>A0A6I2UU79</accession>
<name>A0A6I2UU79_9FIRM</name>
<reference evidence="2 3" key="1">
    <citation type="submission" date="2019-08" db="EMBL/GenBank/DDBJ databases">
        <title>In-depth cultivation of the pig gut microbiome towards novel bacterial diversity and tailored functional studies.</title>
        <authorList>
            <person name="Wylensek D."/>
            <person name="Hitch T.C.A."/>
            <person name="Clavel T."/>
        </authorList>
    </citation>
    <scope>NUCLEOTIDE SEQUENCE [LARGE SCALE GENOMIC DNA]</scope>
    <source>
        <strain evidence="3">WCA-380-WT-3B3</strain>
    </source>
</reference>
<dbReference type="RefSeq" id="WP_154619565.1">
    <property type="nucleotide sequence ID" value="NZ_CBCTNG010000005.1"/>
</dbReference>
<feature type="transmembrane region" description="Helical" evidence="1">
    <location>
        <begin position="12"/>
        <end position="29"/>
    </location>
</feature>
<keyword evidence="1" id="KW-0472">Membrane</keyword>
<keyword evidence="1" id="KW-1133">Transmembrane helix</keyword>
<evidence type="ECO:0000313" key="2">
    <source>
        <dbReference type="EMBL" id="MSV23829.1"/>
    </source>
</evidence>
<protein>
    <recommendedName>
        <fullName evidence="4">ATP synthase subunit I</fullName>
    </recommendedName>
</protein>
<keyword evidence="1" id="KW-0812">Transmembrane</keyword>
<dbReference type="Proteomes" id="UP000430222">
    <property type="component" value="Unassembled WGS sequence"/>
</dbReference>
<sequence length="126" mass="13290">MKEVLSGYVKRLSASLAVCTAVIGGVLLMQGEGRLIGALLAGYLAAGVCIWTIAYRTWRSAGLDAASAKKQMLWGLMLRLTTIFVVLGAAARISVRVFAVTALGLLLGYGLALVHLIAANIRSDKK</sequence>
<comment type="caution">
    <text evidence="2">The sequence shown here is derived from an EMBL/GenBank/DDBJ whole genome shotgun (WGS) entry which is preliminary data.</text>
</comment>